<feature type="region of interest" description="Disordered" evidence="1">
    <location>
        <begin position="21"/>
        <end position="78"/>
    </location>
</feature>
<accession>A0AAV4CVA4</accession>
<evidence type="ECO:0000313" key="2">
    <source>
        <dbReference type="EMBL" id="GFO35833.1"/>
    </source>
</evidence>
<name>A0AAV4CVA4_9GAST</name>
<feature type="compositionally biased region" description="Pro residues" evidence="1">
    <location>
        <begin position="31"/>
        <end position="57"/>
    </location>
</feature>
<keyword evidence="3" id="KW-1185">Reference proteome</keyword>
<sequence length="173" mass="18938">MKGGPLTMRINNGCAAKAFLLRGKNDRTPSIRPPAPSIRRAPGPPTQPMRPEMPPPTQANRAERTRTKPNETGPKSYAATVQTRRVETRTLGMQTDAPVPDLALTLESLVKEVRDLKCRVFELTCARFPPSQLCGQLMPWPVPEIALRLPSPLVSSPFATLPPRTAQHQSTSG</sequence>
<gene>
    <name evidence="2" type="ORF">PoB_006233800</name>
</gene>
<comment type="caution">
    <text evidence="2">The sequence shown here is derived from an EMBL/GenBank/DDBJ whole genome shotgun (WGS) entry which is preliminary data.</text>
</comment>
<dbReference type="Proteomes" id="UP000735302">
    <property type="component" value="Unassembled WGS sequence"/>
</dbReference>
<proteinExistence type="predicted"/>
<evidence type="ECO:0000256" key="1">
    <source>
        <dbReference type="SAM" id="MobiDB-lite"/>
    </source>
</evidence>
<dbReference type="EMBL" id="BLXT01007005">
    <property type="protein sequence ID" value="GFO35833.1"/>
    <property type="molecule type" value="Genomic_DNA"/>
</dbReference>
<dbReference type="AlphaFoldDB" id="A0AAV4CVA4"/>
<organism evidence="2 3">
    <name type="scientific">Plakobranchus ocellatus</name>
    <dbReference type="NCBI Taxonomy" id="259542"/>
    <lineage>
        <taxon>Eukaryota</taxon>
        <taxon>Metazoa</taxon>
        <taxon>Spiralia</taxon>
        <taxon>Lophotrochozoa</taxon>
        <taxon>Mollusca</taxon>
        <taxon>Gastropoda</taxon>
        <taxon>Heterobranchia</taxon>
        <taxon>Euthyneura</taxon>
        <taxon>Panpulmonata</taxon>
        <taxon>Sacoglossa</taxon>
        <taxon>Placobranchoidea</taxon>
        <taxon>Plakobranchidae</taxon>
        <taxon>Plakobranchus</taxon>
    </lineage>
</organism>
<evidence type="ECO:0000313" key="3">
    <source>
        <dbReference type="Proteomes" id="UP000735302"/>
    </source>
</evidence>
<reference evidence="2 3" key="1">
    <citation type="journal article" date="2021" name="Elife">
        <title>Chloroplast acquisition without the gene transfer in kleptoplastic sea slugs, Plakobranchus ocellatus.</title>
        <authorList>
            <person name="Maeda T."/>
            <person name="Takahashi S."/>
            <person name="Yoshida T."/>
            <person name="Shimamura S."/>
            <person name="Takaki Y."/>
            <person name="Nagai Y."/>
            <person name="Toyoda A."/>
            <person name="Suzuki Y."/>
            <person name="Arimoto A."/>
            <person name="Ishii H."/>
            <person name="Satoh N."/>
            <person name="Nishiyama T."/>
            <person name="Hasebe M."/>
            <person name="Maruyama T."/>
            <person name="Minagawa J."/>
            <person name="Obokata J."/>
            <person name="Shigenobu S."/>
        </authorList>
    </citation>
    <scope>NUCLEOTIDE SEQUENCE [LARGE SCALE GENOMIC DNA]</scope>
</reference>
<protein>
    <submittedName>
        <fullName evidence="2">Uncharacterized protein</fullName>
    </submittedName>
</protein>